<dbReference type="SMR" id="A0A8T3AZ99"/>
<name>A0A8T3AZ99_DENNO</name>
<dbReference type="PANTHER" id="PTHR22902:SF49">
    <property type="entry name" value="OS03G0666200 PROTEIN"/>
    <property type="match status" value="1"/>
</dbReference>
<dbReference type="GO" id="GO:0042147">
    <property type="term" value="P:retrograde transport, endosome to Golgi"/>
    <property type="evidence" value="ECO:0007669"/>
    <property type="project" value="TreeGrafter"/>
</dbReference>
<dbReference type="InterPro" id="IPR045188">
    <property type="entry name" value="Boi1/Boi2-like"/>
</dbReference>
<dbReference type="EMBL" id="JAGYWB010000012">
    <property type="protein sequence ID" value="KAI0501411.1"/>
    <property type="molecule type" value="Genomic_DNA"/>
</dbReference>
<reference evidence="2" key="1">
    <citation type="journal article" date="2022" name="Front. Genet.">
        <title>Chromosome-Scale Assembly of the Dendrobium nobile Genome Provides Insights Into the Molecular Mechanism of the Biosynthesis of the Medicinal Active Ingredient of Dendrobium.</title>
        <authorList>
            <person name="Xu Q."/>
            <person name="Niu S.-C."/>
            <person name="Li K.-L."/>
            <person name="Zheng P.-J."/>
            <person name="Zhang X.-J."/>
            <person name="Jia Y."/>
            <person name="Liu Y."/>
            <person name="Niu Y.-X."/>
            <person name="Yu L.-H."/>
            <person name="Chen D.-F."/>
            <person name="Zhang G.-Q."/>
        </authorList>
    </citation>
    <scope>NUCLEOTIDE SEQUENCE</scope>
    <source>
        <tissue evidence="2">Leaf</tissue>
    </source>
</reference>
<protein>
    <submittedName>
        <fullName evidence="2">Uncharacterized protein</fullName>
    </submittedName>
</protein>
<evidence type="ECO:0000256" key="1">
    <source>
        <dbReference type="SAM" id="Coils"/>
    </source>
</evidence>
<dbReference type="GO" id="GO:0005802">
    <property type="term" value="C:trans-Golgi network"/>
    <property type="evidence" value="ECO:0007669"/>
    <property type="project" value="TreeGrafter"/>
</dbReference>
<feature type="coiled-coil region" evidence="1">
    <location>
        <begin position="151"/>
        <end position="213"/>
    </location>
</feature>
<dbReference type="GO" id="GO:0001881">
    <property type="term" value="P:receptor recycling"/>
    <property type="evidence" value="ECO:0007669"/>
    <property type="project" value="TreeGrafter"/>
</dbReference>
<dbReference type="GO" id="GO:0005829">
    <property type="term" value="C:cytosol"/>
    <property type="evidence" value="ECO:0007669"/>
    <property type="project" value="GOC"/>
</dbReference>
<proteinExistence type="predicted"/>
<dbReference type="GO" id="GO:0055037">
    <property type="term" value="C:recycling endosome"/>
    <property type="evidence" value="ECO:0007669"/>
    <property type="project" value="TreeGrafter"/>
</dbReference>
<dbReference type="PANTHER" id="PTHR22902">
    <property type="entry name" value="SESQUIPEDALIAN"/>
    <property type="match status" value="1"/>
</dbReference>
<dbReference type="OrthoDB" id="48057at2759"/>
<accession>A0A8T3AZ99</accession>
<keyword evidence="3" id="KW-1185">Reference proteome</keyword>
<dbReference type="GO" id="GO:0007032">
    <property type="term" value="P:endosome organization"/>
    <property type="evidence" value="ECO:0007669"/>
    <property type="project" value="TreeGrafter"/>
</dbReference>
<dbReference type="GO" id="GO:0005769">
    <property type="term" value="C:early endosome"/>
    <property type="evidence" value="ECO:0007669"/>
    <property type="project" value="TreeGrafter"/>
</dbReference>
<sequence length="364" mass="40048">MASNGSSANLADTESSLEKIKRQLTSGSGRHLLQGPLLKRSETLACRIRRNEPIVKGTILFDSGSTITLSPVNFHGLPKYDGCCFFKDEELQQLAKEVRARDSTIREIADKLTDTAQAAEAAASAALAMDEERRLACSEIERLTNDSNKKLQAVMLKLKESEEKVAAFSREREILFKQRDSALQEAHLWRSELAKAREHAVLMEAAVVRAEERARVSQADAEARLKDAAEKALVAAKEKEDLLAFMNALQSQVQRQQSSTKQVLEEKPESCSGFIETQPTTKHIDLENDVDKACLSDSKLVQVSGDNAPLTTDGVDIRTVSDDQWNDFQSSDARAANVRVISPEAEGISLDIPVDHHLPAGSSH</sequence>
<gene>
    <name evidence="2" type="ORF">KFK09_016356</name>
</gene>
<evidence type="ECO:0000313" key="2">
    <source>
        <dbReference type="EMBL" id="KAI0501411.1"/>
    </source>
</evidence>
<keyword evidence="1" id="KW-0175">Coiled coil</keyword>
<evidence type="ECO:0000313" key="3">
    <source>
        <dbReference type="Proteomes" id="UP000829196"/>
    </source>
</evidence>
<organism evidence="2 3">
    <name type="scientific">Dendrobium nobile</name>
    <name type="common">Orchid</name>
    <dbReference type="NCBI Taxonomy" id="94219"/>
    <lineage>
        <taxon>Eukaryota</taxon>
        <taxon>Viridiplantae</taxon>
        <taxon>Streptophyta</taxon>
        <taxon>Embryophyta</taxon>
        <taxon>Tracheophyta</taxon>
        <taxon>Spermatophyta</taxon>
        <taxon>Magnoliopsida</taxon>
        <taxon>Liliopsida</taxon>
        <taxon>Asparagales</taxon>
        <taxon>Orchidaceae</taxon>
        <taxon>Epidendroideae</taxon>
        <taxon>Malaxideae</taxon>
        <taxon>Dendrobiinae</taxon>
        <taxon>Dendrobium</taxon>
    </lineage>
</organism>
<dbReference type="Proteomes" id="UP000829196">
    <property type="component" value="Unassembled WGS sequence"/>
</dbReference>
<comment type="caution">
    <text evidence="2">The sequence shown here is derived from an EMBL/GenBank/DDBJ whole genome shotgun (WGS) entry which is preliminary data.</text>
</comment>
<dbReference type="AlphaFoldDB" id="A0A8T3AZ99"/>